<accession>A0A822ZK35</accession>
<evidence type="ECO:0000313" key="3">
    <source>
        <dbReference type="Proteomes" id="UP000607653"/>
    </source>
</evidence>
<dbReference type="AlphaFoldDB" id="A0A822ZK35"/>
<dbReference type="EMBL" id="DUZY01000006">
    <property type="protein sequence ID" value="DAD43961.1"/>
    <property type="molecule type" value="Genomic_DNA"/>
</dbReference>
<name>A0A822ZK35_NELNU</name>
<organism evidence="2 3">
    <name type="scientific">Nelumbo nucifera</name>
    <name type="common">Sacred lotus</name>
    <dbReference type="NCBI Taxonomy" id="4432"/>
    <lineage>
        <taxon>Eukaryota</taxon>
        <taxon>Viridiplantae</taxon>
        <taxon>Streptophyta</taxon>
        <taxon>Embryophyta</taxon>
        <taxon>Tracheophyta</taxon>
        <taxon>Spermatophyta</taxon>
        <taxon>Magnoliopsida</taxon>
        <taxon>Proteales</taxon>
        <taxon>Nelumbonaceae</taxon>
        <taxon>Nelumbo</taxon>
    </lineage>
</organism>
<proteinExistence type="predicted"/>
<comment type="caution">
    <text evidence="2">The sequence shown here is derived from an EMBL/GenBank/DDBJ whole genome shotgun (WGS) entry which is preliminary data.</text>
</comment>
<sequence length="251" mass="28086">MALRLRSRNSIGSRTSITRKNSKGNVSKNRKADEIWEWVVTKFNQEHNAISMNLGQESSPLKDGSLQDTKAMENLSSSAELELVDVSGGKDQSFLTDSEVMGQENSWFDCSEEEEILVGRHREQGNLVIETACFLKSSVVSKKTKNTNTGHLIHITKVFRLKDELISAGSSSKFKRVYRRKRLKDKTCLIRDTIVENLLSCFPVGGDKGDKLAGFTEEVLAKEGVLSGEEDALEEVDEVEEQEEGVELDRV</sequence>
<protein>
    <submittedName>
        <fullName evidence="2">Uncharacterized protein</fullName>
    </submittedName>
</protein>
<evidence type="ECO:0000256" key="1">
    <source>
        <dbReference type="SAM" id="MobiDB-lite"/>
    </source>
</evidence>
<evidence type="ECO:0000313" key="2">
    <source>
        <dbReference type="EMBL" id="DAD43961.1"/>
    </source>
</evidence>
<feature type="region of interest" description="Disordered" evidence="1">
    <location>
        <begin position="1"/>
        <end position="28"/>
    </location>
</feature>
<keyword evidence="3" id="KW-1185">Reference proteome</keyword>
<dbReference type="Proteomes" id="UP000607653">
    <property type="component" value="Unassembled WGS sequence"/>
</dbReference>
<feature type="region of interest" description="Disordered" evidence="1">
    <location>
        <begin position="230"/>
        <end position="251"/>
    </location>
</feature>
<feature type="compositionally biased region" description="Polar residues" evidence="1">
    <location>
        <begin position="8"/>
        <end position="27"/>
    </location>
</feature>
<gene>
    <name evidence="2" type="ORF">HUJ06_002191</name>
</gene>
<reference evidence="2 3" key="1">
    <citation type="journal article" date="2020" name="Mol. Biol. Evol.">
        <title>Distinct Expression and Methylation Patterns for Genes with Different Fates following a Single Whole-Genome Duplication in Flowering Plants.</title>
        <authorList>
            <person name="Shi T."/>
            <person name="Rahmani R.S."/>
            <person name="Gugger P.F."/>
            <person name="Wang M."/>
            <person name="Li H."/>
            <person name="Zhang Y."/>
            <person name="Li Z."/>
            <person name="Wang Q."/>
            <person name="Van de Peer Y."/>
            <person name="Marchal K."/>
            <person name="Chen J."/>
        </authorList>
    </citation>
    <scope>NUCLEOTIDE SEQUENCE [LARGE SCALE GENOMIC DNA]</scope>
    <source>
        <tissue evidence="2">Leaf</tissue>
    </source>
</reference>